<protein>
    <submittedName>
        <fullName evidence="2">Opioid growth factor receptor-related protein</fullName>
    </submittedName>
</protein>
<dbReference type="RefSeq" id="WP_203274168.1">
    <property type="nucleotide sequence ID" value="NZ_JAFBID010000059.1"/>
</dbReference>
<reference evidence="2 3" key="1">
    <citation type="submission" date="2024-09" db="EMBL/GenBank/DDBJ databases">
        <title>Nodulacao em especies de Leguminosae Basais da Amazonia e Caracterizacao dos Rizobios e Bacterias Associadas aos Nodulos.</title>
        <authorList>
            <person name="Jambeiro I.C.A."/>
            <person name="Lopes I.S."/>
            <person name="Aguiar E.R.G.R."/>
            <person name="Santos A.F.J."/>
            <person name="Dos Santos J.M.F."/>
            <person name="Gross E."/>
        </authorList>
    </citation>
    <scope>NUCLEOTIDE SEQUENCE [LARGE SCALE GENOMIC DNA]</scope>
    <source>
        <strain evidence="2 3">BRUESC1165</strain>
    </source>
</reference>
<gene>
    <name evidence="2" type="ORF">ACETIH_10720</name>
</gene>
<evidence type="ECO:0000313" key="2">
    <source>
        <dbReference type="EMBL" id="MFC1457183.1"/>
    </source>
</evidence>
<dbReference type="Proteomes" id="UP001593940">
    <property type="component" value="Unassembled WGS sequence"/>
</dbReference>
<comment type="caution">
    <text evidence="2">The sequence shown here is derived from an EMBL/GenBank/DDBJ whole genome shotgun (WGS) entry which is preliminary data.</text>
</comment>
<dbReference type="Pfam" id="PF04664">
    <property type="entry name" value="OGFr_N"/>
    <property type="match status" value="1"/>
</dbReference>
<name>A0ABV6Y7D2_9HYPH</name>
<keyword evidence="3" id="KW-1185">Reference proteome</keyword>
<keyword evidence="2" id="KW-0675">Receptor</keyword>
<dbReference type="PANTHER" id="PTHR14015">
    <property type="entry name" value="OPIOID GROWTH FACTOR RECEPTOR OGFR ZETA-TYPE OPIOID RECEPTOR"/>
    <property type="match status" value="1"/>
</dbReference>
<accession>A0ABV6Y7D2</accession>
<dbReference type="PANTHER" id="PTHR14015:SF2">
    <property type="entry name" value="OPIOID GROWTH FACTOR RECEPTOR (OGFR) CONSERVED DOMAIN-CONTAINING PROTEIN"/>
    <property type="match status" value="1"/>
</dbReference>
<proteinExistence type="predicted"/>
<dbReference type="EMBL" id="JBHOMY010000027">
    <property type="protein sequence ID" value="MFC1457183.1"/>
    <property type="molecule type" value="Genomic_DNA"/>
</dbReference>
<sequence>MAEPAAGPLHDFLAGVGRDSRGRLAADVLGFSDSELEAIHDYIQWMFPLPTPSAAQPHSPVLTQSEIEAIRADPHSVETLKMAAERMLRFYRSTSWWLTSHDHNHLRITRIIRSLKLLVGTAEARAYHTSILDIHEAGGGIVNGCSLQFWHEAASE</sequence>
<organism evidence="2 3">
    <name type="scientific">Microvirga arabica</name>
    <dbReference type="NCBI Taxonomy" id="1128671"/>
    <lineage>
        <taxon>Bacteria</taxon>
        <taxon>Pseudomonadati</taxon>
        <taxon>Pseudomonadota</taxon>
        <taxon>Alphaproteobacteria</taxon>
        <taxon>Hyphomicrobiales</taxon>
        <taxon>Methylobacteriaceae</taxon>
        <taxon>Microvirga</taxon>
    </lineage>
</organism>
<evidence type="ECO:0000313" key="3">
    <source>
        <dbReference type="Proteomes" id="UP001593940"/>
    </source>
</evidence>
<feature type="domain" description="Opioid growth factor receptor (OGFr) conserved" evidence="1">
    <location>
        <begin position="35"/>
        <end position="91"/>
    </location>
</feature>
<dbReference type="InterPro" id="IPR039574">
    <property type="entry name" value="OGFr"/>
</dbReference>
<evidence type="ECO:0000259" key="1">
    <source>
        <dbReference type="Pfam" id="PF04664"/>
    </source>
</evidence>
<dbReference type="InterPro" id="IPR006757">
    <property type="entry name" value="OGF_rcpt"/>
</dbReference>